<feature type="signal peptide" evidence="3">
    <location>
        <begin position="1"/>
        <end position="25"/>
    </location>
</feature>
<dbReference type="FunFam" id="3.90.640.10:FF:000016">
    <property type="entry name" value="ARP5 actin-related protein 5 homolog"/>
    <property type="match status" value="1"/>
</dbReference>
<dbReference type="GO" id="GO:0060255">
    <property type="term" value="P:regulation of macromolecule metabolic process"/>
    <property type="evidence" value="ECO:0007669"/>
    <property type="project" value="UniProtKB-ARBA"/>
</dbReference>
<dbReference type="Pfam" id="PF00022">
    <property type="entry name" value="Actin"/>
    <property type="match status" value="1"/>
</dbReference>
<dbReference type="PANTHER" id="PTHR11937">
    <property type="entry name" value="ACTIN"/>
    <property type="match status" value="1"/>
</dbReference>
<keyword evidence="5" id="KW-1185">Reference proteome</keyword>
<organism evidence="4 5">
    <name type="scientific">Psylliodes chrysocephalus</name>
    <dbReference type="NCBI Taxonomy" id="3402493"/>
    <lineage>
        <taxon>Eukaryota</taxon>
        <taxon>Metazoa</taxon>
        <taxon>Ecdysozoa</taxon>
        <taxon>Arthropoda</taxon>
        <taxon>Hexapoda</taxon>
        <taxon>Insecta</taxon>
        <taxon>Pterygota</taxon>
        <taxon>Neoptera</taxon>
        <taxon>Endopterygota</taxon>
        <taxon>Coleoptera</taxon>
        <taxon>Polyphaga</taxon>
        <taxon>Cucujiformia</taxon>
        <taxon>Chrysomeloidea</taxon>
        <taxon>Chrysomelidae</taxon>
        <taxon>Galerucinae</taxon>
        <taxon>Alticini</taxon>
        <taxon>Psylliodes</taxon>
    </lineage>
</organism>
<reference evidence="4" key="1">
    <citation type="submission" date="2022-01" db="EMBL/GenBank/DDBJ databases">
        <authorList>
            <person name="King R."/>
        </authorList>
    </citation>
    <scope>NUCLEOTIDE SEQUENCE</scope>
</reference>
<protein>
    <recommendedName>
        <fullName evidence="6">Actin-related protein 5</fullName>
    </recommendedName>
</protein>
<evidence type="ECO:0000313" key="5">
    <source>
        <dbReference type="Proteomes" id="UP001153636"/>
    </source>
</evidence>
<keyword evidence="2" id="KW-0175">Coiled coil</keyword>
<dbReference type="FunFam" id="3.30.420.40:FF:000237">
    <property type="entry name" value="Actin-related protein 5"/>
    <property type="match status" value="1"/>
</dbReference>
<evidence type="ECO:0008006" key="6">
    <source>
        <dbReference type="Google" id="ProtNLM"/>
    </source>
</evidence>
<evidence type="ECO:0000256" key="1">
    <source>
        <dbReference type="RuleBase" id="RU000487"/>
    </source>
</evidence>
<proteinExistence type="inferred from homology"/>
<sequence length="675" mass="78246">MKNYKLIYIVIFLCLKMELMEFTDTKCTPDIIHTYSSSLKNNSVPLVIDNGSYICRVGWSVNESPLLQFRNLIAKPRKERLKKDTIEVPQTPQLQIGNDIVNIETMRFQLKTQFDRNVVTHFEAQEHLFDYTFTHLGIDTENCVNHPLILTEAFLNPNSSRQLMSELLFECYGIPGVSYGVDSLFSYHYAQPKPLENALIVSLGYQTCHVIPIINNQTDFENTRRLNIGGWSIITFLHRILQLKYPAHATAITLSRVEELLHTICAIAPDYKEELMRWTNNDYYEQNIKKIQLPYTSASNALTLEQQKERKRELARRLTEINARKREERLAEDQEKLRQLLEVQEIIDFGAEKDEVEQILTEFELKNVQELQKAIGNLNIRIEKTKQKILAASNIEEIEEPPVKQAKYSKMVFESDSALHSFLDNAKKMRQEIVTRKLVRKQRKQDIFKRRTAAGQERMRIISQLARKEKGNDDFGLRDEDWDIYKTISKDGGDSDSETENEKLMELEEILRIHDPSQFEEGVNLGEMHQLHVGIEMYRAPELIFKPYMSGSSEAGLSEVIGYVLSLCKPEDQLKLASNVIVTGGLANLPGLRERLLKDLISIRPFKSEVNICIMENCNLTSWYGAREFTRKGDYSKYLLTKNVYEECGHEYFKEHLASNVYYPTPKEITIDVDT</sequence>
<dbReference type="InterPro" id="IPR004000">
    <property type="entry name" value="Actin"/>
</dbReference>
<dbReference type="Gene3D" id="3.90.640.10">
    <property type="entry name" value="Actin, Chain A, domain 4"/>
    <property type="match status" value="2"/>
</dbReference>
<dbReference type="AlphaFoldDB" id="A0A9P0D8C1"/>
<dbReference type="CDD" id="cd10211">
    <property type="entry name" value="ASKHA_NBD_Arp5"/>
    <property type="match status" value="1"/>
</dbReference>
<dbReference type="SMART" id="SM00268">
    <property type="entry name" value="ACTIN"/>
    <property type="match status" value="1"/>
</dbReference>
<dbReference type="Gene3D" id="3.30.420.40">
    <property type="match status" value="4"/>
</dbReference>
<feature type="chain" id="PRO_5040209227" description="Actin-related protein 5" evidence="3">
    <location>
        <begin position="26"/>
        <end position="675"/>
    </location>
</feature>
<comment type="similarity">
    <text evidence="1">Belongs to the actin family.</text>
</comment>
<dbReference type="Proteomes" id="UP001153636">
    <property type="component" value="Chromosome 6"/>
</dbReference>
<name>A0A9P0D8C1_9CUCU</name>
<dbReference type="InterPro" id="IPR043129">
    <property type="entry name" value="ATPase_NBD"/>
</dbReference>
<accession>A0A9P0D8C1</accession>
<dbReference type="SUPFAM" id="SSF53067">
    <property type="entry name" value="Actin-like ATPase domain"/>
    <property type="match status" value="2"/>
</dbReference>
<dbReference type="EMBL" id="OV651818">
    <property type="protein sequence ID" value="CAH1112210.1"/>
    <property type="molecule type" value="Genomic_DNA"/>
</dbReference>
<keyword evidence="3" id="KW-0732">Signal</keyword>
<dbReference type="OrthoDB" id="7340501at2759"/>
<evidence type="ECO:0000256" key="2">
    <source>
        <dbReference type="SAM" id="Coils"/>
    </source>
</evidence>
<feature type="coiled-coil region" evidence="2">
    <location>
        <begin position="304"/>
        <end position="344"/>
    </location>
</feature>
<evidence type="ECO:0000313" key="4">
    <source>
        <dbReference type="EMBL" id="CAH1112210.1"/>
    </source>
</evidence>
<gene>
    <name evidence="4" type="ORF">PSYICH_LOCUS11811</name>
</gene>
<evidence type="ECO:0000256" key="3">
    <source>
        <dbReference type="SAM" id="SignalP"/>
    </source>
</evidence>